<keyword evidence="13" id="KW-1185">Reference proteome</keyword>
<dbReference type="InterPro" id="IPR000873">
    <property type="entry name" value="AMP-dep_synth/lig_dom"/>
</dbReference>
<proteinExistence type="inferred from homology"/>
<comment type="catalytic activity">
    <reaction evidence="9">
        <text>propanoate + ATP + CoA = propanoyl-CoA + AMP + diphosphate</text>
        <dbReference type="Rhea" id="RHEA:20373"/>
        <dbReference type="ChEBI" id="CHEBI:17272"/>
        <dbReference type="ChEBI" id="CHEBI:30616"/>
        <dbReference type="ChEBI" id="CHEBI:33019"/>
        <dbReference type="ChEBI" id="CHEBI:57287"/>
        <dbReference type="ChEBI" id="CHEBI:57392"/>
        <dbReference type="ChEBI" id="CHEBI:456215"/>
        <dbReference type="EC" id="6.2.1.17"/>
    </reaction>
    <physiologicalReaction direction="left-to-right" evidence="9">
        <dbReference type="Rhea" id="RHEA:20374"/>
    </physiologicalReaction>
</comment>
<evidence type="ECO:0000256" key="2">
    <source>
        <dbReference type="ARBA" id="ARBA00006432"/>
    </source>
</evidence>
<dbReference type="AlphaFoldDB" id="A0A8B8AAT7"/>
<dbReference type="Gene3D" id="3.40.50.12780">
    <property type="entry name" value="N-terminal domain of ligase-like"/>
    <property type="match status" value="1"/>
</dbReference>
<dbReference type="InterPro" id="IPR025110">
    <property type="entry name" value="AMP-bd_C"/>
</dbReference>
<dbReference type="GO" id="GO:0003987">
    <property type="term" value="F:acetate-CoA ligase activity"/>
    <property type="evidence" value="ECO:0007669"/>
    <property type="project" value="UniProtKB-EC"/>
</dbReference>
<dbReference type="Pfam" id="PF16177">
    <property type="entry name" value="ACAS_N"/>
    <property type="match status" value="1"/>
</dbReference>
<feature type="domain" description="AMP-binding enzyme C-terminal" evidence="11">
    <location>
        <begin position="555"/>
        <end position="633"/>
    </location>
</feature>
<dbReference type="EC" id="6.2.1.1" evidence="4"/>
<dbReference type="InterPro" id="IPR020845">
    <property type="entry name" value="AMP-binding_CS"/>
</dbReference>
<dbReference type="PROSITE" id="PS00455">
    <property type="entry name" value="AMP_BINDING"/>
    <property type="match status" value="1"/>
</dbReference>
<reference evidence="14 15" key="2">
    <citation type="submission" date="2025-04" db="UniProtKB">
        <authorList>
            <consortium name="RefSeq"/>
        </authorList>
    </citation>
    <scope>IDENTIFICATION</scope>
    <source>
        <tissue evidence="14 15">Whole sample</tissue>
    </source>
</reference>
<dbReference type="InterPro" id="IPR045851">
    <property type="entry name" value="AMP-bd_C_sf"/>
</dbReference>
<dbReference type="InterPro" id="IPR042099">
    <property type="entry name" value="ANL_N_sf"/>
</dbReference>
<evidence type="ECO:0000256" key="3">
    <source>
        <dbReference type="ARBA" id="ARBA00012985"/>
    </source>
</evidence>
<evidence type="ECO:0000313" key="13">
    <source>
        <dbReference type="Proteomes" id="UP000694844"/>
    </source>
</evidence>
<dbReference type="EC" id="6.2.1.17" evidence="3"/>
<comment type="catalytic activity">
    <reaction evidence="1">
        <text>acetate + ATP + CoA = acetyl-CoA + AMP + diphosphate</text>
        <dbReference type="Rhea" id="RHEA:23176"/>
        <dbReference type="ChEBI" id="CHEBI:30089"/>
        <dbReference type="ChEBI" id="CHEBI:30616"/>
        <dbReference type="ChEBI" id="CHEBI:33019"/>
        <dbReference type="ChEBI" id="CHEBI:57287"/>
        <dbReference type="ChEBI" id="CHEBI:57288"/>
        <dbReference type="ChEBI" id="CHEBI:456215"/>
        <dbReference type="EC" id="6.2.1.1"/>
    </reaction>
    <physiologicalReaction direction="left-to-right" evidence="1">
        <dbReference type="Rhea" id="RHEA:23177"/>
    </physiologicalReaction>
</comment>
<dbReference type="PANTHER" id="PTHR43347:SF3">
    <property type="entry name" value="ACYL-COA SYNTHETASE SHORT-CHAIN FAMILY MEMBER 3, MITOCHONDRIAL"/>
    <property type="match status" value="1"/>
</dbReference>
<dbReference type="Pfam" id="PF13193">
    <property type="entry name" value="AMP-binding_C"/>
    <property type="match status" value="1"/>
</dbReference>
<evidence type="ECO:0000256" key="6">
    <source>
        <dbReference type="ARBA" id="ARBA00040004"/>
    </source>
</evidence>
<dbReference type="RefSeq" id="XP_022288290.1">
    <property type="nucleotide sequence ID" value="XM_022432582.1"/>
</dbReference>
<dbReference type="RefSeq" id="XP_022288280.1">
    <property type="nucleotide sequence ID" value="XM_022432572.1"/>
</dbReference>
<dbReference type="Pfam" id="PF00501">
    <property type="entry name" value="AMP-binding"/>
    <property type="match status" value="1"/>
</dbReference>
<dbReference type="Gene3D" id="3.30.300.30">
    <property type="match status" value="1"/>
</dbReference>
<feature type="domain" description="Acetyl-coenzyme A synthetase N-terminal" evidence="12">
    <location>
        <begin position="45"/>
        <end position="99"/>
    </location>
</feature>
<sequence length="680" mass="74884">MHSIYRGLGRLTAFSKPDLCCLRSLRWVRSTVHAREYTSDSGQIYDDAFSRSVNNPAEFWAAASEDIVWHKKWTKVLDDSNSPFTQWFVGGELNTCYNALDRHVEEGNGDQVAIIFDSPVSKQMDKITYEELLYQVTRLAGALRKHGVERGDRVLIYMPMIPQAIIAMLATARLGAIHSLVFGGFAAKELAVRIDHAEPKIVISANCGVEPNRNVLYKPMLDDALEMATHKPKNCIIYNRPMFPFCVFQKGRDLDWSIEVDSAKPVDCVPVGSMDPAYILYTSGTTGLPKAVVRPSGGHAVVLKWSMWNIYGLKPKEVWWSASDLGWVVGHSYICYAPLLNGNTTIVYEGKPVGTPDPGVYFRILKEHDVAGMFVAPTAIRAIRREDPDASYAQKYLPLPKFRGLFVAGEHCDKETLEFARSVLKAPILDNWWQTETGWAISSTCAGLNMSLLPPIGAAGKAVPGWNVQVLRKDLTQAAPNELGDIVVKLPLPPGSFSTLWKNEDRFRKTYFETKPGYYDTMDAGFKDADGYIFVMSRSDDVINVAGHRLSTGAIEEAIMTSEDIAEVAVVGIPDTLKGQIPLGLCVLKHGVNKSADEVLNNVINIVRKNIGPVAAFKLAVLVPKLPKTRAGKIARNTVALMAAGQPFKIPASIEDAEVYSLLEEALGGAGFTVGKPTYT</sequence>
<dbReference type="KEGG" id="cvn:111100566"/>
<evidence type="ECO:0000313" key="15">
    <source>
        <dbReference type="RefSeq" id="XP_022288290.1"/>
    </source>
</evidence>
<accession>A0A8B8AAT7</accession>
<dbReference type="GO" id="GO:0050218">
    <property type="term" value="F:propionate-CoA ligase activity"/>
    <property type="evidence" value="ECO:0007669"/>
    <property type="project" value="UniProtKB-EC"/>
</dbReference>
<comment type="catalytic activity">
    <reaction evidence="8">
        <text>butanoate + ATP + CoA = butanoyl-CoA + AMP + diphosphate</text>
        <dbReference type="Rhea" id="RHEA:46172"/>
        <dbReference type="ChEBI" id="CHEBI:17968"/>
        <dbReference type="ChEBI" id="CHEBI:30616"/>
        <dbReference type="ChEBI" id="CHEBI:33019"/>
        <dbReference type="ChEBI" id="CHEBI:57287"/>
        <dbReference type="ChEBI" id="CHEBI:57371"/>
        <dbReference type="ChEBI" id="CHEBI:456215"/>
    </reaction>
    <physiologicalReaction direction="left-to-right" evidence="8">
        <dbReference type="Rhea" id="RHEA:46173"/>
    </physiologicalReaction>
</comment>
<dbReference type="InterPro" id="IPR032387">
    <property type="entry name" value="ACAS_N"/>
</dbReference>
<evidence type="ECO:0000259" key="11">
    <source>
        <dbReference type="Pfam" id="PF13193"/>
    </source>
</evidence>
<protein>
    <recommendedName>
        <fullName evidence="6">Acyl-CoA synthetase short-chain family member 3, mitochondrial</fullName>
        <ecNumber evidence="4">6.2.1.1</ecNumber>
        <ecNumber evidence="3">6.2.1.17</ecNumber>
    </recommendedName>
    <alternativeName>
        <fullName evidence="7">Acetate--CoA ligase 3</fullName>
    </alternativeName>
    <alternativeName>
        <fullName evidence="5">Propionate--CoA ligase</fullName>
    </alternativeName>
</protein>
<evidence type="ECO:0000256" key="7">
    <source>
        <dbReference type="ARBA" id="ARBA00042755"/>
    </source>
</evidence>
<evidence type="ECO:0000313" key="14">
    <source>
        <dbReference type="RefSeq" id="XP_022288280.1"/>
    </source>
</evidence>
<organism evidence="13 14">
    <name type="scientific">Crassostrea virginica</name>
    <name type="common">Eastern oyster</name>
    <dbReference type="NCBI Taxonomy" id="6565"/>
    <lineage>
        <taxon>Eukaryota</taxon>
        <taxon>Metazoa</taxon>
        <taxon>Spiralia</taxon>
        <taxon>Lophotrochozoa</taxon>
        <taxon>Mollusca</taxon>
        <taxon>Bivalvia</taxon>
        <taxon>Autobranchia</taxon>
        <taxon>Pteriomorphia</taxon>
        <taxon>Ostreida</taxon>
        <taxon>Ostreoidea</taxon>
        <taxon>Ostreidae</taxon>
        <taxon>Crassostrea</taxon>
    </lineage>
</organism>
<dbReference type="FunFam" id="3.40.50.12780:FF:000011">
    <property type="entry name" value="Acetyl-coenzyme A synthetase 2-like, mitochondrial"/>
    <property type="match status" value="1"/>
</dbReference>
<evidence type="ECO:0000256" key="8">
    <source>
        <dbReference type="ARBA" id="ARBA00047935"/>
    </source>
</evidence>
<dbReference type="PANTHER" id="PTHR43347">
    <property type="entry name" value="ACYL-COA SYNTHETASE"/>
    <property type="match status" value="1"/>
</dbReference>
<reference evidence="13" key="1">
    <citation type="submission" date="2024-06" db="UniProtKB">
        <authorList>
            <consortium name="RefSeq"/>
        </authorList>
    </citation>
    <scope>NUCLEOTIDE SEQUENCE [LARGE SCALE GENOMIC DNA]</scope>
</reference>
<evidence type="ECO:0000256" key="4">
    <source>
        <dbReference type="ARBA" id="ARBA00013275"/>
    </source>
</evidence>
<feature type="domain" description="AMP-dependent synthetase/ligase" evidence="10">
    <location>
        <begin position="106"/>
        <end position="490"/>
    </location>
</feature>
<dbReference type="GO" id="GO:0005759">
    <property type="term" value="C:mitochondrial matrix"/>
    <property type="evidence" value="ECO:0007669"/>
    <property type="project" value="TreeGrafter"/>
</dbReference>
<dbReference type="Proteomes" id="UP000694844">
    <property type="component" value="Chromosome 1"/>
</dbReference>
<comment type="similarity">
    <text evidence="2">Belongs to the ATP-dependent AMP-binding enzyme family.</text>
</comment>
<evidence type="ECO:0000256" key="5">
    <source>
        <dbReference type="ARBA" id="ARBA00029726"/>
    </source>
</evidence>
<gene>
    <name evidence="14 15" type="primary">LOC111100566</name>
</gene>
<evidence type="ECO:0000259" key="10">
    <source>
        <dbReference type="Pfam" id="PF00501"/>
    </source>
</evidence>
<dbReference type="SUPFAM" id="SSF56801">
    <property type="entry name" value="Acetyl-CoA synthetase-like"/>
    <property type="match status" value="1"/>
</dbReference>
<evidence type="ECO:0000259" key="12">
    <source>
        <dbReference type="Pfam" id="PF16177"/>
    </source>
</evidence>
<name>A0A8B8AAT7_CRAVI</name>
<dbReference type="GeneID" id="111100566"/>
<evidence type="ECO:0000256" key="1">
    <source>
        <dbReference type="ARBA" id="ARBA00001884"/>
    </source>
</evidence>
<evidence type="ECO:0000256" key="9">
    <source>
        <dbReference type="ARBA" id="ARBA00049004"/>
    </source>
</evidence>
<dbReference type="OrthoDB" id="10253869at2759"/>